<sequence length="536" mass="61134">MTTVSDNNPSTAGRHTKIPPMNKIGDEFRSDERSKLGVGWHQYTHPEGKVYFRYKNVYTDAWLLDKNTLNTLEAAVAMLCRRLRRVRQDTDGPLLDNIEIGIHLTSQDSDKSGLKGWFRRDKGDPVVKGCYHLCDMTKKEVFWLDEVPAEIFWEDLDHNVVGRQHLHIAAEAAYWEHIYIFPHDRTISQTELHDLREKLAFWTFDAGSSKASTSPYTATELKDFSRIVGNIIADSKRPEDACIVGKLKGALLKIRFAYFFGEEHAQINNSRGVFPHHHDPEHHSYWFRFLNCLSFYTAASYYVNLNHLWIGRKMSTSRWNDFVIQLQDDWYDAITPATVILAANLSFLAISSVDDSGLPPAQRSLGQIVSYISLILNVGNIAASTILARQHRSGHHSSFEGEPPKGGPRKKQLHELERLAVIFSIPATFFWWGLLTFFISIAWICFNRTAQPTRYTAVVTIVLSMFLLLLVILYTYRDNHRSIWADLSALLPLPGFLTCSTSQKRSSSQDPQDQSNNGSIHKGELQTLDTHLDLPV</sequence>
<keyword evidence="2" id="KW-0472">Membrane</keyword>
<reference evidence="3" key="1">
    <citation type="submission" date="2019-01" db="EMBL/GenBank/DDBJ databases">
        <title>Draft genome sequences of three monokaryotic isolates of the white-rot basidiomycete fungus Dichomitus squalens.</title>
        <authorList>
            <consortium name="DOE Joint Genome Institute"/>
            <person name="Lopez S.C."/>
            <person name="Andreopoulos B."/>
            <person name="Pangilinan J."/>
            <person name="Lipzen A."/>
            <person name="Riley R."/>
            <person name="Ahrendt S."/>
            <person name="Ng V."/>
            <person name="Barry K."/>
            <person name="Daum C."/>
            <person name="Grigoriev I.V."/>
            <person name="Hilden K.S."/>
            <person name="Makela M.R."/>
            <person name="de Vries R.P."/>
        </authorList>
    </citation>
    <scope>NUCLEOTIDE SEQUENCE [LARGE SCALE GENOMIC DNA]</scope>
    <source>
        <strain evidence="3">OM18370.1</strain>
    </source>
</reference>
<feature type="transmembrane region" description="Helical" evidence="2">
    <location>
        <begin position="455"/>
        <end position="476"/>
    </location>
</feature>
<feature type="region of interest" description="Disordered" evidence="1">
    <location>
        <begin position="1"/>
        <end position="26"/>
    </location>
</feature>
<evidence type="ECO:0000256" key="1">
    <source>
        <dbReference type="SAM" id="MobiDB-lite"/>
    </source>
</evidence>
<feature type="transmembrane region" description="Helical" evidence="2">
    <location>
        <begin position="285"/>
        <end position="309"/>
    </location>
</feature>
<evidence type="ECO:0000256" key="2">
    <source>
        <dbReference type="SAM" id="Phobius"/>
    </source>
</evidence>
<feature type="transmembrane region" description="Helical" evidence="2">
    <location>
        <begin position="368"/>
        <end position="388"/>
    </location>
</feature>
<evidence type="ECO:0000313" key="3">
    <source>
        <dbReference type="EMBL" id="TBU23222.1"/>
    </source>
</evidence>
<feature type="region of interest" description="Disordered" evidence="1">
    <location>
        <begin position="502"/>
        <end position="521"/>
    </location>
</feature>
<dbReference type="Proteomes" id="UP000292957">
    <property type="component" value="Unassembled WGS sequence"/>
</dbReference>
<feature type="transmembrane region" description="Helical" evidence="2">
    <location>
        <begin position="419"/>
        <end position="443"/>
    </location>
</feature>
<accession>A0A4Q9MBA8</accession>
<dbReference type="AlphaFoldDB" id="A0A4Q9MBA8"/>
<evidence type="ECO:0008006" key="4">
    <source>
        <dbReference type="Google" id="ProtNLM"/>
    </source>
</evidence>
<name>A0A4Q9MBA8_9APHY</name>
<organism evidence="3">
    <name type="scientific">Dichomitus squalens</name>
    <dbReference type="NCBI Taxonomy" id="114155"/>
    <lineage>
        <taxon>Eukaryota</taxon>
        <taxon>Fungi</taxon>
        <taxon>Dikarya</taxon>
        <taxon>Basidiomycota</taxon>
        <taxon>Agaricomycotina</taxon>
        <taxon>Agaricomycetes</taxon>
        <taxon>Polyporales</taxon>
        <taxon>Polyporaceae</taxon>
        <taxon>Dichomitus</taxon>
    </lineage>
</organism>
<protein>
    <recommendedName>
        <fullName evidence="4">WW domain-containing protein</fullName>
    </recommendedName>
</protein>
<dbReference type="OrthoDB" id="2657661at2759"/>
<proteinExistence type="predicted"/>
<keyword evidence="2" id="KW-1133">Transmembrane helix</keyword>
<dbReference type="EMBL" id="ML143511">
    <property type="protein sequence ID" value="TBU23222.1"/>
    <property type="molecule type" value="Genomic_DNA"/>
</dbReference>
<keyword evidence="2" id="KW-0812">Transmembrane</keyword>
<feature type="compositionally biased region" description="Polar residues" evidence="1">
    <location>
        <begin position="1"/>
        <end position="13"/>
    </location>
</feature>
<gene>
    <name evidence="3" type="ORF">BD311DRAFT_92982</name>
</gene>
<feature type="transmembrane region" description="Helical" evidence="2">
    <location>
        <begin position="330"/>
        <end position="348"/>
    </location>
</feature>
<feature type="compositionally biased region" description="Low complexity" evidence="1">
    <location>
        <begin position="502"/>
        <end position="519"/>
    </location>
</feature>